<dbReference type="EMBL" id="JABVCQ010000001">
    <property type="protein sequence ID" value="MBB1124674.1"/>
    <property type="molecule type" value="Genomic_DNA"/>
</dbReference>
<evidence type="ECO:0000256" key="6">
    <source>
        <dbReference type="ARBA" id="ARBA00047942"/>
    </source>
</evidence>
<keyword evidence="5" id="KW-0680">Restriction system</keyword>
<proteinExistence type="inferred from homology"/>
<dbReference type="Pfam" id="PF12728">
    <property type="entry name" value="HTH_17"/>
    <property type="match status" value="1"/>
</dbReference>
<dbReference type="InterPro" id="IPR041657">
    <property type="entry name" value="HTH_17"/>
</dbReference>
<accession>A0A839H4K6</accession>
<keyword evidence="11" id="KW-1185">Reference proteome</keyword>
<comment type="catalytic activity">
    <reaction evidence="6">
        <text>a 2'-deoxyadenosine in DNA + S-adenosyl-L-methionine = an N(6)-methyl-2'-deoxyadenosine in DNA + S-adenosyl-L-homocysteine + H(+)</text>
        <dbReference type="Rhea" id="RHEA:15197"/>
        <dbReference type="Rhea" id="RHEA-COMP:12418"/>
        <dbReference type="Rhea" id="RHEA-COMP:12419"/>
        <dbReference type="ChEBI" id="CHEBI:15378"/>
        <dbReference type="ChEBI" id="CHEBI:57856"/>
        <dbReference type="ChEBI" id="CHEBI:59789"/>
        <dbReference type="ChEBI" id="CHEBI:90615"/>
        <dbReference type="ChEBI" id="CHEBI:90616"/>
        <dbReference type="EC" id="2.1.1.72"/>
    </reaction>
</comment>
<evidence type="ECO:0000256" key="4">
    <source>
        <dbReference type="ARBA" id="ARBA00022679"/>
    </source>
</evidence>
<comment type="caution">
    <text evidence="10">The sequence shown here is derived from an EMBL/GenBank/DDBJ whole genome shotgun (WGS) entry which is preliminary data.</text>
</comment>
<dbReference type="Pfam" id="PF02384">
    <property type="entry name" value="N6_Mtase"/>
    <property type="match status" value="1"/>
</dbReference>
<dbReference type="InterPro" id="IPR002052">
    <property type="entry name" value="DNA_methylase_N6_adenine_CS"/>
</dbReference>
<dbReference type="EC" id="2.1.1.72" evidence="2"/>
<dbReference type="GO" id="GO:0032259">
    <property type="term" value="P:methylation"/>
    <property type="evidence" value="ECO:0007669"/>
    <property type="project" value="UniProtKB-KW"/>
</dbReference>
<dbReference type="GO" id="GO:0009307">
    <property type="term" value="P:DNA restriction-modification system"/>
    <property type="evidence" value="ECO:0007669"/>
    <property type="project" value="UniProtKB-KW"/>
</dbReference>
<comment type="similarity">
    <text evidence="1">Belongs to the N(4)/N(6)-methyltransferase family.</text>
</comment>
<feature type="domain" description="DNA methylase adenine-specific" evidence="7">
    <location>
        <begin position="103"/>
        <end position="320"/>
    </location>
</feature>
<organism evidence="10 11">
    <name type="scientific">Thiospirillum jenense</name>
    <dbReference type="NCBI Taxonomy" id="1653858"/>
    <lineage>
        <taxon>Bacteria</taxon>
        <taxon>Pseudomonadati</taxon>
        <taxon>Pseudomonadota</taxon>
        <taxon>Gammaproteobacteria</taxon>
        <taxon>Chromatiales</taxon>
        <taxon>Chromatiaceae</taxon>
        <taxon>Thiospirillum</taxon>
    </lineage>
</organism>
<sequence length="548" mass="61675">MEQLECCDLFSEIEPLTMTIDEAAARLKVSTATIRNWIKTNYLKPAGNGKITLGSLENFEKAIAGQEKLNQRANKSLKDSHDHNKTTANLIDKLASSGEELERIGDEYEASLSESYRNKEGIYYTPAAVVCDLFAQPADDIEHATFCDPCCGTGNFIVRAIALGFKPENIAGYDVDPIAVEITRSRIFKLTGCKTAHIKVADFLNITVNNSAPQFDYIYTNPPWGKKIDKSIRDAIGLRLGAGSSIDTCALFFFMCLQCLKENGRLGLLLPDAFFNIAAFENARNNALHWSIERLIDYGKVFKGLVTNAQAIVLKKQASAPVATIVCETRRSSYERVKSSFSCNPKSILNLYCDDRDALTLQYLMSIPHITLKNHAAWGLGIVTGNNKKFIQSSPQDGYIAVYKGADILDGKLKPATSFIPADMSFYQQVAPRHIYDANEKLVYKFISSRLRFFYDDRQRYFLNSANMLIPDIDFPIPPQVLGALLSSDLMNWMFSKVFNTHKILRGDLELLPIYSQFLYGATRFDEETYLDHLQIKRDDTGTYRIER</sequence>
<evidence type="ECO:0000313" key="11">
    <source>
        <dbReference type="Proteomes" id="UP000548632"/>
    </source>
</evidence>
<dbReference type="CDD" id="cd02440">
    <property type="entry name" value="AdoMet_MTases"/>
    <property type="match status" value="1"/>
</dbReference>
<keyword evidence="4" id="KW-0808">Transferase</keyword>
<dbReference type="InterPro" id="IPR050953">
    <property type="entry name" value="N4_N6_ade-DNA_methylase"/>
</dbReference>
<dbReference type="AlphaFoldDB" id="A0A839H4K6"/>
<dbReference type="Pfam" id="PF12950">
    <property type="entry name" value="TaqI_C"/>
    <property type="match status" value="1"/>
</dbReference>
<dbReference type="PROSITE" id="PS00092">
    <property type="entry name" value="N6_MTASE"/>
    <property type="match status" value="1"/>
</dbReference>
<dbReference type="Proteomes" id="UP000548632">
    <property type="component" value="Unassembled WGS sequence"/>
</dbReference>
<evidence type="ECO:0000256" key="1">
    <source>
        <dbReference type="ARBA" id="ARBA00006594"/>
    </source>
</evidence>
<reference evidence="10 11" key="1">
    <citation type="journal article" date="2020" name="Arch. Microbiol.">
        <title>The genome sequence of the giant phototrophic gammaproteobacterium Thiospirillum jenense gives insight into its physiological properties and phylogenetic relationships.</title>
        <authorList>
            <person name="Imhoff J.F."/>
            <person name="Meyer T.E."/>
            <person name="Kyndt J.A."/>
        </authorList>
    </citation>
    <scope>NUCLEOTIDE SEQUENCE [LARGE SCALE GENOMIC DNA]</scope>
    <source>
        <strain evidence="10 11">DSM 216</strain>
    </source>
</reference>
<dbReference type="Gene3D" id="3.40.50.150">
    <property type="entry name" value="Vaccinia Virus protein VP39"/>
    <property type="match status" value="1"/>
</dbReference>
<gene>
    <name evidence="10" type="ORF">HUK38_00325</name>
</gene>
<dbReference type="InterPro" id="IPR029063">
    <property type="entry name" value="SAM-dependent_MTases_sf"/>
</dbReference>
<feature type="domain" description="Helix-turn-helix" evidence="8">
    <location>
        <begin position="18"/>
        <end position="50"/>
    </location>
</feature>
<dbReference type="InterPro" id="IPR025931">
    <property type="entry name" value="TaqI_C"/>
</dbReference>
<evidence type="ECO:0000259" key="8">
    <source>
        <dbReference type="Pfam" id="PF12728"/>
    </source>
</evidence>
<evidence type="ECO:0000313" key="10">
    <source>
        <dbReference type="EMBL" id="MBB1124674.1"/>
    </source>
</evidence>
<name>A0A839H4K6_9GAMM</name>
<dbReference type="GO" id="GO:0008170">
    <property type="term" value="F:N-methyltransferase activity"/>
    <property type="evidence" value="ECO:0007669"/>
    <property type="project" value="InterPro"/>
</dbReference>
<protein>
    <recommendedName>
        <fullName evidence="2">site-specific DNA-methyltransferase (adenine-specific)</fullName>
        <ecNumber evidence="2">2.1.1.72</ecNumber>
    </recommendedName>
</protein>
<dbReference type="PANTHER" id="PTHR33841">
    <property type="entry name" value="DNA METHYLTRANSFERASE YEEA-RELATED"/>
    <property type="match status" value="1"/>
</dbReference>
<dbReference type="InterPro" id="IPR003356">
    <property type="entry name" value="DNA_methylase_A-5"/>
</dbReference>
<evidence type="ECO:0000256" key="2">
    <source>
        <dbReference type="ARBA" id="ARBA00011900"/>
    </source>
</evidence>
<evidence type="ECO:0000259" key="7">
    <source>
        <dbReference type="Pfam" id="PF02384"/>
    </source>
</evidence>
<dbReference type="SUPFAM" id="SSF53335">
    <property type="entry name" value="S-adenosyl-L-methionine-dependent methyltransferases"/>
    <property type="match status" value="1"/>
</dbReference>
<evidence type="ECO:0000256" key="5">
    <source>
        <dbReference type="ARBA" id="ARBA00022747"/>
    </source>
</evidence>
<feature type="domain" description="TaqI-like C-terminal specificity" evidence="9">
    <location>
        <begin position="402"/>
        <end position="514"/>
    </location>
</feature>
<dbReference type="GO" id="GO:0003677">
    <property type="term" value="F:DNA binding"/>
    <property type="evidence" value="ECO:0007669"/>
    <property type="project" value="InterPro"/>
</dbReference>
<dbReference type="GO" id="GO:0009007">
    <property type="term" value="F:site-specific DNA-methyltransferase (adenine-specific) activity"/>
    <property type="evidence" value="ECO:0007669"/>
    <property type="project" value="UniProtKB-EC"/>
</dbReference>
<evidence type="ECO:0000256" key="3">
    <source>
        <dbReference type="ARBA" id="ARBA00022603"/>
    </source>
</evidence>
<dbReference type="PRINTS" id="PR00507">
    <property type="entry name" value="N12N6MTFRASE"/>
</dbReference>
<dbReference type="PANTHER" id="PTHR33841:SF1">
    <property type="entry name" value="DNA METHYLTRANSFERASE A"/>
    <property type="match status" value="1"/>
</dbReference>
<evidence type="ECO:0000259" key="9">
    <source>
        <dbReference type="Pfam" id="PF12950"/>
    </source>
</evidence>
<keyword evidence="3 10" id="KW-0489">Methyltransferase</keyword>